<keyword evidence="4 13" id="KW-0812">Transmembrane</keyword>
<dbReference type="PANTHER" id="PTHR47529:SF1">
    <property type="entry name" value="PERIPLASMIC CHAPERONE PPID"/>
    <property type="match status" value="1"/>
</dbReference>
<dbReference type="Gene3D" id="1.10.4030.10">
    <property type="entry name" value="Porin chaperone SurA, peptide-binding domain"/>
    <property type="match status" value="1"/>
</dbReference>
<dbReference type="Pfam" id="PF13624">
    <property type="entry name" value="SurA_N_3"/>
    <property type="match status" value="1"/>
</dbReference>
<keyword evidence="16" id="KW-1185">Reference proteome</keyword>
<evidence type="ECO:0000256" key="13">
    <source>
        <dbReference type="SAM" id="Phobius"/>
    </source>
</evidence>
<accession>A0ABW2EV31</accession>
<dbReference type="SUPFAM" id="SSF54534">
    <property type="entry name" value="FKBP-like"/>
    <property type="match status" value="1"/>
</dbReference>
<dbReference type="EMBL" id="JBHSZP010000016">
    <property type="protein sequence ID" value="MFC7089890.1"/>
    <property type="molecule type" value="Genomic_DNA"/>
</dbReference>
<sequence>MLQSIRDRSKSWGAKIIIGAIVVTMALFGADALIGLFTGGANDVAKVNGEPITRQEVELQVQRALRSGQVPPEQERALRGQVLDELITLRLLDQYAADGGLHLSEEQLDRILLTLPEFHDQDGRFDRDIFRNRLASAGYTPLGFREQLRSDLRREQLQNGLVLSDFTLEGERERLAALQRQVRSFRYHLLSGDDLDAPVRLEEAEIAAYYEANAERYQRPEQVRLEYVLLDRQRLAGEMEVDEEQLQAAYERRGQDAERRVAHIMVTFNEERSREEAEARLEEVRDRLADGDDFAALAARYSDDTSSAEQGGDLGFISRGFFGEAFEDAAFALAPGQVSGIVETDNGLHLVTVTELDLPPFEQLRDELREEVALAEVGDEFNRLAQRLIEESFAAEDLDSVASDLGLPLRESDWLTRDHGQGVLGEPGVMAEAFSDEVLVEGFNSEVIELDEERRLVVRVAEHRPAATPALDEMRERVVAELSARREREALGELAEARLAALRGGESVDWAWTRVEEASRNRAENVAPAILAEAFRLPRPDNGPRYGIASTEQGVAVLALDAVGEGEADAQLEALVAQMAERVRAQSALTGLLERLRAEAKIERL</sequence>
<keyword evidence="11" id="KW-0697">Rotamase</keyword>
<gene>
    <name evidence="15" type="ORF">ACFQH5_10085</name>
</gene>
<keyword evidence="11" id="KW-0413">Isomerase</keyword>
<name>A0ABW2EV31_9GAMM</name>
<evidence type="ECO:0000256" key="1">
    <source>
        <dbReference type="ARBA" id="ARBA00004382"/>
    </source>
</evidence>
<keyword evidence="2" id="KW-1003">Cell membrane</keyword>
<dbReference type="Pfam" id="PF00639">
    <property type="entry name" value="Rotamase"/>
    <property type="match status" value="1"/>
</dbReference>
<dbReference type="InterPro" id="IPR052029">
    <property type="entry name" value="PpiD_chaperone"/>
</dbReference>
<feature type="coiled-coil region" evidence="12">
    <location>
        <begin position="232"/>
        <end position="287"/>
    </location>
</feature>
<dbReference type="InterPro" id="IPR027304">
    <property type="entry name" value="Trigger_fact/SurA_dom_sf"/>
</dbReference>
<dbReference type="InterPro" id="IPR000297">
    <property type="entry name" value="PPIase_PpiC"/>
</dbReference>
<proteinExistence type="inferred from homology"/>
<keyword evidence="3" id="KW-0997">Cell inner membrane</keyword>
<evidence type="ECO:0000259" key="14">
    <source>
        <dbReference type="PROSITE" id="PS50198"/>
    </source>
</evidence>
<evidence type="ECO:0000256" key="7">
    <source>
        <dbReference type="ARBA" id="ARBA00023186"/>
    </source>
</evidence>
<keyword evidence="12" id="KW-0175">Coiled coil</keyword>
<dbReference type="Gene3D" id="3.10.50.40">
    <property type="match status" value="1"/>
</dbReference>
<dbReference type="InterPro" id="IPR046357">
    <property type="entry name" value="PPIase_dom_sf"/>
</dbReference>
<dbReference type="PROSITE" id="PS50198">
    <property type="entry name" value="PPIC_PPIASE_2"/>
    <property type="match status" value="1"/>
</dbReference>
<keyword evidence="5 13" id="KW-1133">Transmembrane helix</keyword>
<evidence type="ECO:0000256" key="10">
    <source>
        <dbReference type="ARBA" id="ARBA00042775"/>
    </source>
</evidence>
<dbReference type="Proteomes" id="UP001596411">
    <property type="component" value="Unassembled WGS sequence"/>
</dbReference>
<evidence type="ECO:0000256" key="8">
    <source>
        <dbReference type="ARBA" id="ARBA00038408"/>
    </source>
</evidence>
<evidence type="ECO:0000313" key="16">
    <source>
        <dbReference type="Proteomes" id="UP001596411"/>
    </source>
</evidence>
<evidence type="ECO:0000256" key="11">
    <source>
        <dbReference type="PROSITE-ProRule" id="PRU00278"/>
    </source>
</evidence>
<keyword evidence="7" id="KW-0143">Chaperone</keyword>
<organism evidence="15 16">
    <name type="scientific">Halomonas salifodinae</name>
    <dbReference type="NCBI Taxonomy" id="438745"/>
    <lineage>
        <taxon>Bacteria</taxon>
        <taxon>Pseudomonadati</taxon>
        <taxon>Pseudomonadota</taxon>
        <taxon>Gammaproteobacteria</taxon>
        <taxon>Oceanospirillales</taxon>
        <taxon>Halomonadaceae</taxon>
        <taxon>Halomonas</taxon>
    </lineage>
</organism>
<feature type="transmembrane region" description="Helical" evidence="13">
    <location>
        <begin position="12"/>
        <end position="37"/>
    </location>
</feature>
<evidence type="ECO:0000256" key="4">
    <source>
        <dbReference type="ARBA" id="ARBA00022692"/>
    </source>
</evidence>
<dbReference type="InterPro" id="IPR023058">
    <property type="entry name" value="PPIase_PpiC_CS"/>
</dbReference>
<comment type="subcellular location">
    <subcellularLocation>
        <location evidence="1">Cell inner membrane</location>
        <topology evidence="1">Single-pass type II membrane protein</topology>
        <orientation evidence="1">Periplasmic side</orientation>
    </subcellularLocation>
</comment>
<comment type="similarity">
    <text evidence="8">Belongs to the PpiD chaperone family.</text>
</comment>
<evidence type="ECO:0000256" key="12">
    <source>
        <dbReference type="SAM" id="Coils"/>
    </source>
</evidence>
<keyword evidence="6 13" id="KW-0472">Membrane</keyword>
<dbReference type="SUPFAM" id="SSF109998">
    <property type="entry name" value="Triger factor/SurA peptide-binding domain-like"/>
    <property type="match status" value="1"/>
</dbReference>
<feature type="domain" description="PpiC" evidence="14">
    <location>
        <begin position="256"/>
        <end position="355"/>
    </location>
</feature>
<protein>
    <recommendedName>
        <fullName evidence="9">Periplasmic chaperone PpiD</fullName>
    </recommendedName>
    <alternativeName>
        <fullName evidence="10">Periplasmic folding chaperone</fullName>
    </alternativeName>
</protein>
<evidence type="ECO:0000256" key="2">
    <source>
        <dbReference type="ARBA" id="ARBA00022475"/>
    </source>
</evidence>
<evidence type="ECO:0000256" key="5">
    <source>
        <dbReference type="ARBA" id="ARBA00022989"/>
    </source>
</evidence>
<evidence type="ECO:0000256" key="3">
    <source>
        <dbReference type="ARBA" id="ARBA00022519"/>
    </source>
</evidence>
<dbReference type="PANTHER" id="PTHR47529">
    <property type="entry name" value="PEPTIDYL-PROLYL CIS-TRANS ISOMERASE D"/>
    <property type="match status" value="1"/>
</dbReference>
<dbReference type="PROSITE" id="PS01096">
    <property type="entry name" value="PPIC_PPIASE_1"/>
    <property type="match status" value="1"/>
</dbReference>
<reference evidence="16" key="1">
    <citation type="journal article" date="2019" name="Int. J. Syst. Evol. Microbiol.">
        <title>The Global Catalogue of Microorganisms (GCM) 10K type strain sequencing project: providing services to taxonomists for standard genome sequencing and annotation.</title>
        <authorList>
            <consortium name="The Broad Institute Genomics Platform"/>
            <consortium name="The Broad Institute Genome Sequencing Center for Infectious Disease"/>
            <person name="Wu L."/>
            <person name="Ma J."/>
        </authorList>
    </citation>
    <scope>NUCLEOTIDE SEQUENCE [LARGE SCALE GENOMIC DNA]</scope>
    <source>
        <strain evidence="16">CGMCC 1.13666</strain>
    </source>
</reference>
<comment type="caution">
    <text evidence="15">The sequence shown here is derived from an EMBL/GenBank/DDBJ whole genome shotgun (WGS) entry which is preliminary data.</text>
</comment>
<evidence type="ECO:0000256" key="9">
    <source>
        <dbReference type="ARBA" id="ARBA00040743"/>
    </source>
</evidence>
<dbReference type="RefSeq" id="WP_346062315.1">
    <property type="nucleotide sequence ID" value="NZ_BAAADR010000010.1"/>
</dbReference>
<evidence type="ECO:0000313" key="15">
    <source>
        <dbReference type="EMBL" id="MFC7089890.1"/>
    </source>
</evidence>
<evidence type="ECO:0000256" key="6">
    <source>
        <dbReference type="ARBA" id="ARBA00023136"/>
    </source>
</evidence>